<dbReference type="Gene3D" id="1.10.287.70">
    <property type="match status" value="1"/>
</dbReference>
<feature type="transmembrane region" description="Helical" evidence="1">
    <location>
        <begin position="197"/>
        <end position="222"/>
    </location>
</feature>
<protein>
    <submittedName>
        <fullName evidence="3">Potassium channel family protein</fullName>
    </submittedName>
</protein>
<dbReference type="Proteomes" id="UP001629214">
    <property type="component" value="Unassembled WGS sequence"/>
</dbReference>
<evidence type="ECO:0000313" key="3">
    <source>
        <dbReference type="EMBL" id="MFL9879969.1"/>
    </source>
</evidence>
<dbReference type="InterPro" id="IPR013099">
    <property type="entry name" value="K_chnl_dom"/>
</dbReference>
<proteinExistence type="predicted"/>
<keyword evidence="4" id="KW-1185">Reference proteome</keyword>
<accession>A0ABW8Z9Z8</accession>
<gene>
    <name evidence="3" type="ORF">PQR63_16330</name>
</gene>
<feature type="transmembrane region" description="Helical" evidence="1">
    <location>
        <begin position="87"/>
        <end position="105"/>
    </location>
</feature>
<sequence length="272" mass="30702">MKKILPFMDSYEANVSKFRSYFSLSSRPLLMVALLLSIPAFYLVLNSDALPYRDTGRWLYGAVALLAGFELWRHYQVPPLNTKHRRLAAADLLIVFGAVASAWPYESSWHFMEWLFRLAYCAVVFLRLSLLLARYVAPHRLSQIGVFALFVLAIAGEGFLLLEPKIHSYADGVWLAFLTVATLGYGDLVPSVPGSRVFAVFIVLLGYALFSVFTASISAILVGEDEKRLRHELHMDTRMLRAEIAALRKELREGLLQEGRRSNGDSVRQEEA</sequence>
<feature type="transmembrane region" description="Helical" evidence="1">
    <location>
        <begin position="144"/>
        <end position="162"/>
    </location>
</feature>
<comment type="caution">
    <text evidence="3">The sequence shown here is derived from an EMBL/GenBank/DDBJ whole genome shotgun (WGS) entry which is preliminary data.</text>
</comment>
<dbReference type="GO" id="GO:0034220">
    <property type="term" value="P:monoatomic ion transmembrane transport"/>
    <property type="evidence" value="ECO:0007669"/>
    <property type="project" value="UniProtKB-KW"/>
</dbReference>
<feature type="transmembrane region" description="Helical" evidence="1">
    <location>
        <begin position="117"/>
        <end position="137"/>
    </location>
</feature>
<dbReference type="Pfam" id="PF07885">
    <property type="entry name" value="Ion_trans_2"/>
    <property type="match status" value="1"/>
</dbReference>
<evidence type="ECO:0000313" key="4">
    <source>
        <dbReference type="Proteomes" id="UP001629214"/>
    </source>
</evidence>
<dbReference type="RefSeq" id="WP_408169052.1">
    <property type="nucleotide sequence ID" value="NZ_JAQQFR010000010.1"/>
</dbReference>
<dbReference type="EMBL" id="JAQQFR010000010">
    <property type="protein sequence ID" value="MFL9879969.1"/>
    <property type="molecule type" value="Genomic_DNA"/>
</dbReference>
<feature type="transmembrane region" description="Helical" evidence="1">
    <location>
        <begin position="57"/>
        <end position="75"/>
    </location>
</feature>
<keyword evidence="1" id="KW-0812">Transmembrane</keyword>
<feature type="domain" description="Potassium channel" evidence="2">
    <location>
        <begin position="149"/>
        <end position="221"/>
    </location>
</feature>
<keyword evidence="3" id="KW-0813">Transport</keyword>
<reference evidence="3 4" key="1">
    <citation type="journal article" date="2024" name="Chem. Sci.">
        <title>Discovery of megapolipeptins by genome mining of a Burkholderiales bacteria collection.</title>
        <authorList>
            <person name="Paulo B.S."/>
            <person name="Recchia M.J.J."/>
            <person name="Lee S."/>
            <person name="Fergusson C.H."/>
            <person name="Romanowski S.B."/>
            <person name="Hernandez A."/>
            <person name="Krull N."/>
            <person name="Liu D.Y."/>
            <person name="Cavanagh H."/>
            <person name="Bos A."/>
            <person name="Gray C.A."/>
            <person name="Murphy B.T."/>
            <person name="Linington R.G."/>
            <person name="Eustaquio A.S."/>
        </authorList>
    </citation>
    <scope>NUCLEOTIDE SEQUENCE [LARGE SCALE GENOMIC DNA]</scope>
    <source>
        <strain evidence="3 4">RL21-008-BIB-B</strain>
    </source>
</reference>
<feature type="transmembrane region" description="Helical" evidence="1">
    <location>
        <begin position="21"/>
        <end position="45"/>
    </location>
</feature>
<evidence type="ECO:0000259" key="2">
    <source>
        <dbReference type="Pfam" id="PF07885"/>
    </source>
</evidence>
<keyword evidence="1" id="KW-0472">Membrane</keyword>
<dbReference type="SUPFAM" id="SSF81324">
    <property type="entry name" value="Voltage-gated potassium channels"/>
    <property type="match status" value="1"/>
</dbReference>
<keyword evidence="3" id="KW-0406">Ion transport</keyword>
<organism evidence="3 4">
    <name type="scientific">Herbaspirillum rhizosphaerae</name>
    <dbReference type="NCBI Taxonomy" id="346179"/>
    <lineage>
        <taxon>Bacteria</taxon>
        <taxon>Pseudomonadati</taxon>
        <taxon>Pseudomonadota</taxon>
        <taxon>Betaproteobacteria</taxon>
        <taxon>Burkholderiales</taxon>
        <taxon>Oxalobacteraceae</taxon>
        <taxon>Herbaspirillum</taxon>
    </lineage>
</organism>
<name>A0ABW8Z9Z8_9BURK</name>
<keyword evidence="3" id="KW-0407">Ion channel</keyword>
<keyword evidence="1" id="KW-1133">Transmembrane helix</keyword>
<evidence type="ECO:0000256" key="1">
    <source>
        <dbReference type="SAM" id="Phobius"/>
    </source>
</evidence>